<dbReference type="Proteomes" id="UP000053447">
    <property type="component" value="Unassembled WGS sequence"/>
</dbReference>
<dbReference type="GO" id="GO:0000380">
    <property type="term" value="P:alternative mRNA splicing, via spliceosome"/>
    <property type="evidence" value="ECO:0007669"/>
    <property type="project" value="EnsemblFungi"/>
</dbReference>
<dbReference type="GO" id="GO:0005681">
    <property type="term" value="C:spliceosomal complex"/>
    <property type="evidence" value="ECO:0007669"/>
    <property type="project" value="TreeGrafter"/>
</dbReference>
<comment type="caution">
    <text evidence="6">The sequence shown here is derived from an EMBL/GenBank/DDBJ whole genome shotgun (WGS) entry which is preliminary data.</text>
</comment>
<comment type="similarity">
    <text evidence="1">Belongs to the CACTIN family.</text>
</comment>
<dbReference type="STRING" id="1408657.A0A0W4ZSA4"/>
<dbReference type="InterPro" id="IPR018816">
    <property type="entry name" value="Cactin_central"/>
</dbReference>
<evidence type="ECO:0000259" key="4">
    <source>
        <dbReference type="Pfam" id="PF09732"/>
    </source>
</evidence>
<dbReference type="GO" id="GO:0005737">
    <property type="term" value="C:cytoplasm"/>
    <property type="evidence" value="ECO:0007669"/>
    <property type="project" value="TreeGrafter"/>
</dbReference>
<dbReference type="RefSeq" id="XP_018230255.1">
    <property type="nucleotide sequence ID" value="XM_018373600.1"/>
</dbReference>
<reference evidence="7" key="1">
    <citation type="journal article" date="2016" name="Nat. Commun.">
        <title>Genome analysis of three Pneumocystis species reveals adaptation mechanisms to life exclusively in mammalian hosts.</title>
        <authorList>
            <person name="Ma L."/>
            <person name="Chen Z."/>
            <person name="Huang D.W."/>
            <person name="Kutty G."/>
            <person name="Ishihara M."/>
            <person name="Wang H."/>
            <person name="Abouelleil A."/>
            <person name="Bishop L."/>
            <person name="Davey E."/>
            <person name="Deng R."/>
            <person name="Deng X."/>
            <person name="Fan L."/>
            <person name="Fantoni G."/>
            <person name="Fitzgerald M."/>
            <person name="Gogineni E."/>
            <person name="Goldberg J.M."/>
            <person name="Handley G."/>
            <person name="Hu X."/>
            <person name="Huber C."/>
            <person name="Jiao X."/>
            <person name="Jones K."/>
            <person name="Levin J.Z."/>
            <person name="Liu Y."/>
            <person name="Macdonald P."/>
            <person name="Melnikov A."/>
            <person name="Raley C."/>
            <person name="Sassi M."/>
            <person name="Sherman B.T."/>
            <person name="Song X."/>
            <person name="Sykes S."/>
            <person name="Tran B."/>
            <person name="Walsh L."/>
            <person name="Xia Y."/>
            <person name="Yang J."/>
            <person name="Young S."/>
            <person name="Zeng Q."/>
            <person name="Zheng X."/>
            <person name="Stephens R."/>
            <person name="Nusbaum C."/>
            <person name="Birren B.W."/>
            <person name="Azadi P."/>
            <person name="Lempicki R.A."/>
            <person name="Cuomo C.A."/>
            <person name="Kovacs J.A."/>
        </authorList>
    </citation>
    <scope>NUCLEOTIDE SEQUENCE [LARGE SCALE GENOMIC DNA]</scope>
    <source>
        <strain evidence="7">RU7</strain>
    </source>
</reference>
<feature type="domain" description="Splicing factor cactin central" evidence="5">
    <location>
        <begin position="35"/>
        <end position="223"/>
    </location>
</feature>
<feature type="region of interest" description="Disordered" evidence="3">
    <location>
        <begin position="1"/>
        <end position="31"/>
    </location>
</feature>
<dbReference type="InterPro" id="IPR019134">
    <property type="entry name" value="Cactin_C"/>
</dbReference>
<feature type="domain" description="Splicing factor Cactin C-terminal" evidence="4">
    <location>
        <begin position="389"/>
        <end position="520"/>
    </location>
</feature>
<gene>
    <name evidence="6" type="ORF">T551_01337</name>
</gene>
<dbReference type="PANTHER" id="PTHR21737:SF4">
    <property type="entry name" value="SPLICING FACTOR CACTIN"/>
    <property type="match status" value="1"/>
</dbReference>
<dbReference type="AlphaFoldDB" id="A0A0W4ZSA4"/>
<sequence>MRERRSRSRSPGTVDRRSRLHSDRAKRIPYGPQTEDYSKILEWQSREGEFMLSQAKKRAELRVQNGRGAPIDILAVHLRIVDVASGMSEERPEHAEVVLHEPVAYLETLDIEKLETLKDEIAEYLEWETSKDNRVFWEAVEVIRQARLTQLQAEDDGRFRLSRSVEKQVDALFKGKTLEELEVLEKQVEEKLQSGTVIDIDYWEKMRECVGLWKSKVVLKTLHERILQFRREALRNQQLYNARMDREALKNVYNKWLCNPTNFVSDMSTYLGDITQQGVDIYQASMDPKPQPVLTYDDKKCIRIHLSAYTDQLITNRERVLHTGFVPVKTVVPVLPATKQPVKNVQDVNDDSFAAVTNALYEREVAKGENDDEELFNVDEEITQVTPSWADIHRPRKPKFYNRVQTGYDWNRYNQVHYDANNPPPKVVQGYKFNIFYPDLIDKTKAPTYKIERNRKKPGDQTSVSEDETCLIRFIAGAPYEDIAFRIIDKDWDYSAKRERGFRSSFDKGVLHLSFQFKKKINYLSLESRRNA</sequence>
<evidence type="ECO:0000313" key="6">
    <source>
        <dbReference type="EMBL" id="KTW31265.1"/>
    </source>
</evidence>
<dbReference type="Pfam" id="PF09732">
    <property type="entry name" value="CactinC_cactus"/>
    <property type="match status" value="1"/>
</dbReference>
<accession>A0A0W4ZSA4</accession>
<dbReference type="EMBL" id="LFWA01000005">
    <property type="protein sequence ID" value="KTW31265.1"/>
    <property type="molecule type" value="Genomic_DNA"/>
</dbReference>
<feature type="compositionally biased region" description="Basic and acidic residues" evidence="3">
    <location>
        <begin position="14"/>
        <end position="26"/>
    </location>
</feature>
<evidence type="ECO:0000256" key="1">
    <source>
        <dbReference type="ARBA" id="ARBA00006895"/>
    </source>
</evidence>
<dbReference type="Pfam" id="PF10312">
    <property type="entry name" value="Cactin_mid"/>
    <property type="match status" value="1"/>
</dbReference>
<proteinExistence type="inferred from homology"/>
<dbReference type="VEuPathDB" id="FungiDB:T551_01337"/>
<organism evidence="6 7">
    <name type="scientific">Pneumocystis jirovecii (strain RU7)</name>
    <name type="common">Human pneumocystis pneumonia agent</name>
    <dbReference type="NCBI Taxonomy" id="1408657"/>
    <lineage>
        <taxon>Eukaryota</taxon>
        <taxon>Fungi</taxon>
        <taxon>Dikarya</taxon>
        <taxon>Ascomycota</taxon>
        <taxon>Taphrinomycotina</taxon>
        <taxon>Pneumocystomycetes</taxon>
        <taxon>Pneumocystaceae</taxon>
        <taxon>Pneumocystis</taxon>
    </lineage>
</organism>
<evidence type="ECO:0000313" key="7">
    <source>
        <dbReference type="Proteomes" id="UP000053447"/>
    </source>
</evidence>
<dbReference type="PANTHER" id="PTHR21737">
    <property type="entry name" value="POLYGLUTAMINE BINDING PROTEIN 1/MARVEL MEMBRANE-ASSOCIATING DOMAIN CONTAINING 3"/>
    <property type="match status" value="1"/>
</dbReference>
<keyword evidence="7" id="KW-1185">Reference proteome</keyword>
<evidence type="ECO:0000256" key="3">
    <source>
        <dbReference type="SAM" id="MobiDB-lite"/>
    </source>
</evidence>
<dbReference type="SMART" id="SM01050">
    <property type="entry name" value="CactinC_cactus"/>
    <property type="match status" value="1"/>
</dbReference>
<dbReference type="GO" id="GO:0045292">
    <property type="term" value="P:mRNA cis splicing, via spliceosome"/>
    <property type="evidence" value="ECO:0007669"/>
    <property type="project" value="EnsemblFungi"/>
</dbReference>
<dbReference type="GeneID" id="28939855"/>
<evidence type="ECO:0000259" key="5">
    <source>
        <dbReference type="Pfam" id="PF10312"/>
    </source>
</evidence>
<evidence type="ECO:0000256" key="2">
    <source>
        <dbReference type="ARBA" id="ARBA00034534"/>
    </source>
</evidence>
<name>A0A0W4ZSA4_PNEJ7</name>
<dbReference type="OrthoDB" id="265955at2759"/>
<protein>
    <recommendedName>
        <fullName evidence="2">Splicing factor Cactin</fullName>
    </recommendedName>
</protein>